<gene>
    <name evidence="1" type="ORF">ABS861_05040</name>
</gene>
<dbReference type="InterPro" id="IPR013785">
    <property type="entry name" value="Aldolase_TIM"/>
</dbReference>
<protein>
    <submittedName>
        <fullName evidence="1">Uncharacterized protein</fullName>
    </submittedName>
</protein>
<accession>A0AAU7YLX3</accession>
<organism evidence="1">
    <name type="scientific">Wolbachia endosymbiont of Oeneis ivallda</name>
    <dbReference type="NCBI Taxonomy" id="3171168"/>
    <lineage>
        <taxon>Bacteria</taxon>
        <taxon>Pseudomonadati</taxon>
        <taxon>Pseudomonadota</taxon>
        <taxon>Alphaproteobacteria</taxon>
        <taxon>Rickettsiales</taxon>
        <taxon>Anaplasmataceae</taxon>
        <taxon>Wolbachieae</taxon>
        <taxon>Wolbachia</taxon>
    </lineage>
</organism>
<dbReference type="Gene3D" id="3.20.20.70">
    <property type="entry name" value="Aldolase class I"/>
    <property type="match status" value="1"/>
</dbReference>
<evidence type="ECO:0000313" key="1">
    <source>
        <dbReference type="EMBL" id="XCA34724.1"/>
    </source>
</evidence>
<sequence>MENRPDDCKQCGYENICGGGSYGNRFNPANVSFNNPSVYCEGFLAKDYTISFNKWIF</sequence>
<reference evidence="1" key="1">
    <citation type="submission" date="2024-06" db="EMBL/GenBank/DDBJ databases">
        <title>Genome assembly of the Oeneis chryxus ivallda.</title>
        <authorList>
            <person name="MacDonald Z."/>
            <person name="Shaffer H.B."/>
            <person name="Gillespie T."/>
            <person name="Marimuthu M.P.A."/>
            <person name="Nguyen O."/>
            <person name="Fairbairn C.W."/>
            <person name="Seligmann W.E."/>
            <person name="Escalona M."/>
            <person name="Miller C."/>
            <person name="Toffelmier E."/>
        </authorList>
    </citation>
    <scope>NUCLEOTIDE SEQUENCE</scope>
    <source>
        <strain evidence="1">CCGP_102_HBS-TG_Oc004</strain>
    </source>
</reference>
<dbReference type="EMBL" id="CP158587">
    <property type="protein sequence ID" value="XCA34724.1"/>
    <property type="molecule type" value="Genomic_DNA"/>
</dbReference>
<dbReference type="AlphaFoldDB" id="A0AAU7YLX3"/>
<name>A0AAU7YLX3_9RICK</name>
<proteinExistence type="predicted"/>